<organism evidence="2 3">
    <name type="scientific">Cronobacter sakazakii (strain ATCC BAA-894)</name>
    <name type="common">Enterobacter sakazakii</name>
    <dbReference type="NCBI Taxonomy" id="290339"/>
    <lineage>
        <taxon>Bacteria</taxon>
        <taxon>Pseudomonadati</taxon>
        <taxon>Pseudomonadota</taxon>
        <taxon>Gammaproteobacteria</taxon>
        <taxon>Enterobacterales</taxon>
        <taxon>Enterobacteriaceae</taxon>
        <taxon>Cronobacter</taxon>
    </lineage>
</organism>
<dbReference type="Pfam" id="PF15611">
    <property type="entry name" value="EH_Signature"/>
    <property type="match status" value="1"/>
</dbReference>
<reference evidence="2 3" key="1">
    <citation type="journal article" date="2010" name="PLoS ONE">
        <title>Genome sequence of Cronobacter sakazakii BAA-894 and comparative genomic hybridization analysis with other Cronobacter species.</title>
        <authorList>
            <person name="Kucerova E."/>
            <person name="Clifton S.W."/>
            <person name="Xia X.Q."/>
            <person name="Long F."/>
            <person name="Porwollik S."/>
            <person name="Fulton L."/>
            <person name="Fronick C."/>
            <person name="Minx P."/>
            <person name="Kyung K."/>
            <person name="Warren W."/>
            <person name="Fulton R."/>
            <person name="Feng D."/>
            <person name="Wollam A."/>
            <person name="Shah N."/>
            <person name="Bhonagiri V."/>
            <person name="Nash W.E."/>
            <person name="Hallsworth-Pepin K."/>
            <person name="Wilson R.K."/>
            <person name="McClelland M."/>
            <person name="Forsythe S.J."/>
        </authorList>
    </citation>
    <scope>NUCLEOTIDE SEQUENCE [LARGE SCALE GENOMIC DNA]</scope>
    <source>
        <strain evidence="2 3">ATCC BAA-894</strain>
    </source>
</reference>
<name>A7MEH2_CROS8</name>
<feature type="domain" description="Zorya protein ZorC EH" evidence="1">
    <location>
        <begin position="118"/>
        <end position="425"/>
    </location>
</feature>
<evidence type="ECO:0000313" key="2">
    <source>
        <dbReference type="EMBL" id="ABU75895.1"/>
    </source>
</evidence>
<dbReference type="EMBL" id="CP000783">
    <property type="protein sequence ID" value="ABU75895.1"/>
    <property type="molecule type" value="Genomic_DNA"/>
</dbReference>
<protein>
    <recommendedName>
        <fullName evidence="1">Zorya protein ZorC EH domain-containing protein</fullName>
    </recommendedName>
</protein>
<dbReference type="InterPro" id="IPR049659">
    <property type="entry name" value="ZorC-like_t1"/>
</dbReference>
<dbReference type="HOGENOM" id="CLU_035807_0_0_6"/>
<dbReference type="PATRIC" id="fig|290339.8.peg.543"/>
<dbReference type="RefSeq" id="WP_012123971.1">
    <property type="nucleotide sequence ID" value="NC_009778.1"/>
</dbReference>
<dbReference type="InterPro" id="IPR028943">
    <property type="entry name" value="ZorC_EH_Signature_dom"/>
</dbReference>
<proteinExistence type="predicted"/>
<dbReference type="Proteomes" id="UP000000260">
    <property type="component" value="Chromosome"/>
</dbReference>
<sequence>MTSALNSLSQRITAALSVTQQSETFLRNDFDALTSAGIEMEKRFDKADKIPAPPHEIRLEALRRLRLAQELSGRDWRMIFYGLADNDPLYPNQPILLEDDTLFPKVDSKIKKCIASNNLKRKDWAALCASYFAYQNETPEQNPHWCVLRGHIAQGYLVVKSAIRREKPWMKTIEFYHDIFTPQAGGVISRQLLAGEHNSLSSLEKIAQIHDSSWLWKRIFTVLLAQLDTMDDPEYLDKISWLLDLAAQWVRFRNDIISATLTRYYHSTYRDQAHSALKVAALEYWDNPQLKSQQNKWYQYVSEPVAGMVRSWLAKQDLMHFFELLRGNGDVDQARLFYWLRFANQMGFTRIVMGTDAWRDRGSDFAKFREENKGRLSYLRGGRNLDNAMIMQINDYLFVEFSGTGNAMYAYRVGQAPFNPESDTFDINLQLKDQNQKRCILRMPHMPRAEGYSKAHITGWMLKYDDELRKLGIRWLAEEPVKFIEKQKSSSISFSKVKIINPQRDTAIQRLVENVPCIVSDNRQKGGVLSVQLNTPDDALERELLRLGFSPVAKEPRRYWIK</sequence>
<gene>
    <name evidence="2" type="ordered locus">ESA_00611</name>
</gene>
<dbReference type="NCBIfam" id="NF041789">
    <property type="entry name" value="anti-phage_ZorC"/>
    <property type="match status" value="1"/>
</dbReference>
<dbReference type="KEGG" id="esa:ESA_00611"/>
<dbReference type="AlphaFoldDB" id="A7MEH2"/>
<evidence type="ECO:0000259" key="1">
    <source>
        <dbReference type="Pfam" id="PF15611"/>
    </source>
</evidence>
<keyword evidence="3" id="KW-1185">Reference proteome</keyword>
<accession>A7MEH2</accession>
<evidence type="ECO:0000313" key="3">
    <source>
        <dbReference type="Proteomes" id="UP000000260"/>
    </source>
</evidence>